<dbReference type="Pfam" id="PF00753">
    <property type="entry name" value="Lactamase_B"/>
    <property type="match status" value="1"/>
</dbReference>
<feature type="binding site" evidence="7">
    <location>
        <position position="148"/>
    </location>
    <ligand>
        <name>Zn(2+)</name>
        <dbReference type="ChEBI" id="CHEBI:29105"/>
        <label>2</label>
    </ligand>
</feature>
<reference evidence="9 10" key="1">
    <citation type="journal article" date="2022" name="Environ. Microbiol. Rep.">
        <title>Eco-phylogenetic analyses reveal divergent evolution of vitamin B12 metabolism in the marine bacterial family 'Psychromonadaceae'.</title>
        <authorList>
            <person name="Jin X."/>
            <person name="Yang Y."/>
            <person name="Cao H."/>
            <person name="Gao B."/>
            <person name="Zhao Z."/>
        </authorList>
    </citation>
    <scope>NUCLEOTIDE SEQUENCE [LARGE SCALE GENOMIC DNA]</scope>
    <source>
        <strain evidence="9 10">MKS20</strain>
    </source>
</reference>
<comment type="cofactor">
    <cofactor evidence="7">
        <name>Zn(2+)</name>
        <dbReference type="ChEBI" id="CHEBI:29105"/>
    </cofactor>
    <text evidence="7">Binds 2 Zn(2+) ions per subunit.</text>
</comment>
<evidence type="ECO:0000313" key="10">
    <source>
        <dbReference type="Proteomes" id="UP001201273"/>
    </source>
</evidence>
<comment type="subunit">
    <text evidence="7">Monomer.</text>
</comment>
<dbReference type="GO" id="GO:0004416">
    <property type="term" value="F:hydroxyacylglutathione hydrolase activity"/>
    <property type="evidence" value="ECO:0007669"/>
    <property type="project" value="UniProtKB-EC"/>
</dbReference>
<name>A0ABS8WG87_9GAMM</name>
<evidence type="ECO:0000259" key="8">
    <source>
        <dbReference type="SMART" id="SM00849"/>
    </source>
</evidence>
<comment type="function">
    <text evidence="7">Thiolesterase that catalyzes the hydrolysis of S-D-lactoyl-glutathione to form glutathione and D-lactic acid.</text>
</comment>
<dbReference type="InterPro" id="IPR050110">
    <property type="entry name" value="Glyoxalase_II_hydrolase"/>
</dbReference>
<evidence type="ECO:0000256" key="4">
    <source>
        <dbReference type="ARBA" id="ARBA00022723"/>
    </source>
</evidence>
<keyword evidence="10" id="KW-1185">Reference proteome</keyword>
<dbReference type="PIRSF" id="PIRSF005457">
    <property type="entry name" value="Glx"/>
    <property type="match status" value="1"/>
</dbReference>
<dbReference type="InterPro" id="IPR017782">
    <property type="entry name" value="Hydroxyacylglutathione_Hdrlase"/>
</dbReference>
<feature type="binding site" evidence="7">
    <location>
        <position position="148"/>
    </location>
    <ligand>
        <name>Zn(2+)</name>
        <dbReference type="ChEBI" id="CHEBI:29105"/>
        <label>1</label>
    </ligand>
</feature>
<keyword evidence="5 7" id="KW-0378">Hydrolase</keyword>
<evidence type="ECO:0000313" key="9">
    <source>
        <dbReference type="EMBL" id="MCE2596781.1"/>
    </source>
</evidence>
<feature type="binding site" evidence="7">
    <location>
        <position position="60"/>
    </location>
    <ligand>
        <name>Zn(2+)</name>
        <dbReference type="ChEBI" id="CHEBI:29105"/>
        <label>2</label>
    </ligand>
</feature>
<evidence type="ECO:0000256" key="6">
    <source>
        <dbReference type="ARBA" id="ARBA00022833"/>
    </source>
</evidence>
<dbReference type="EMBL" id="JAIMJA010000024">
    <property type="protein sequence ID" value="MCE2596781.1"/>
    <property type="molecule type" value="Genomic_DNA"/>
</dbReference>
<dbReference type="NCBIfam" id="TIGR03413">
    <property type="entry name" value="GSH_gloB"/>
    <property type="match status" value="1"/>
</dbReference>
<comment type="pathway">
    <text evidence="2 7">Secondary metabolite metabolism; methylglyoxal degradation; (R)-lactate from methylglyoxal: step 2/2.</text>
</comment>
<feature type="domain" description="Metallo-beta-lactamase" evidence="8">
    <location>
        <begin position="12"/>
        <end position="186"/>
    </location>
</feature>
<comment type="similarity">
    <text evidence="3 7">Belongs to the metallo-beta-lactamase superfamily. Glyoxalase II family.</text>
</comment>
<keyword evidence="4 7" id="KW-0479">Metal-binding</keyword>
<dbReference type="Pfam" id="PF16123">
    <property type="entry name" value="HAGH_C"/>
    <property type="match status" value="1"/>
</dbReference>
<dbReference type="CDD" id="cd07723">
    <property type="entry name" value="hydroxyacylglutathione_hydrolase_MBL-fold"/>
    <property type="match status" value="1"/>
</dbReference>
<dbReference type="EC" id="3.1.2.6" evidence="7"/>
<evidence type="ECO:0000256" key="5">
    <source>
        <dbReference type="ARBA" id="ARBA00022801"/>
    </source>
</evidence>
<evidence type="ECO:0000256" key="7">
    <source>
        <dbReference type="HAMAP-Rule" id="MF_01374"/>
    </source>
</evidence>
<dbReference type="PANTHER" id="PTHR43705:SF1">
    <property type="entry name" value="HYDROXYACYLGLUTATHIONE HYDROLASE GLOB"/>
    <property type="match status" value="1"/>
</dbReference>
<evidence type="ECO:0000256" key="2">
    <source>
        <dbReference type="ARBA" id="ARBA00004963"/>
    </source>
</evidence>
<dbReference type="Proteomes" id="UP001201273">
    <property type="component" value="Unassembled WGS sequence"/>
</dbReference>
<dbReference type="InterPro" id="IPR035680">
    <property type="entry name" value="Clx_II_MBL"/>
</dbReference>
<dbReference type="InterPro" id="IPR032282">
    <property type="entry name" value="HAGH_C"/>
</dbReference>
<dbReference type="Gene3D" id="3.60.15.10">
    <property type="entry name" value="Ribonuclease Z/Hydroxyacylglutathione hydrolase-like"/>
    <property type="match status" value="1"/>
</dbReference>
<feature type="binding site" evidence="7">
    <location>
        <position position="127"/>
    </location>
    <ligand>
        <name>Zn(2+)</name>
        <dbReference type="ChEBI" id="CHEBI:29105"/>
        <label>1</label>
    </ligand>
</feature>
<gene>
    <name evidence="7 9" type="primary">gloB</name>
    <name evidence="9" type="ORF">K6Y31_18545</name>
</gene>
<keyword evidence="6 7" id="KW-0862">Zinc</keyword>
<accession>A0ABS8WG87</accession>
<feature type="binding site" evidence="7">
    <location>
        <position position="57"/>
    </location>
    <ligand>
        <name>Zn(2+)</name>
        <dbReference type="ChEBI" id="CHEBI:29105"/>
        <label>1</label>
    </ligand>
</feature>
<evidence type="ECO:0000256" key="3">
    <source>
        <dbReference type="ARBA" id="ARBA00006759"/>
    </source>
</evidence>
<dbReference type="PANTHER" id="PTHR43705">
    <property type="entry name" value="HYDROXYACYLGLUTATHIONE HYDROLASE"/>
    <property type="match status" value="1"/>
</dbReference>
<dbReference type="InterPro" id="IPR001279">
    <property type="entry name" value="Metallo-B-lactamas"/>
</dbReference>
<dbReference type="SUPFAM" id="SSF56281">
    <property type="entry name" value="Metallo-hydrolase/oxidoreductase"/>
    <property type="match status" value="1"/>
</dbReference>
<dbReference type="SMART" id="SM00849">
    <property type="entry name" value="Lactamase_B"/>
    <property type="match status" value="1"/>
</dbReference>
<sequence>MIQIMPISAFSDNYIWLIANQDTRQCVLVDPADGEAAWQQTQAQGLTISAILLTHYHLDHMGGVAFLQQQHDTNIPVYGPLWQDTPIGKKAPTKQPVKENFIAVKEATVITIEAINLTLTVHCVAGHTLEHINYQCLIDGQHHVFCGDSLFSAGCGRVFEGTMQQMLNSMKHYRALPDDTWLYPAHEYTQNNLAFAYKVEPDNQDIQLTIRQVAKLRQQGLPSLPVQLSNEKKVNPFLRWDQAEVQQAVQIQRATPDSDALSVFSGLRIWKDAS</sequence>
<comment type="caution">
    <text evidence="9">The sequence shown here is derived from an EMBL/GenBank/DDBJ whole genome shotgun (WGS) entry which is preliminary data.</text>
</comment>
<protein>
    <recommendedName>
        <fullName evidence="7">Hydroxyacylglutathione hydrolase</fullName>
        <ecNumber evidence="7">3.1.2.6</ecNumber>
    </recommendedName>
    <alternativeName>
        <fullName evidence="7">Glyoxalase II</fullName>
        <shortName evidence="7">Glx II</shortName>
    </alternativeName>
</protein>
<dbReference type="InterPro" id="IPR036866">
    <property type="entry name" value="RibonucZ/Hydroxyglut_hydro"/>
</dbReference>
<feature type="binding site" evidence="7">
    <location>
        <position position="59"/>
    </location>
    <ligand>
        <name>Zn(2+)</name>
        <dbReference type="ChEBI" id="CHEBI:29105"/>
        <label>2</label>
    </ligand>
</feature>
<comment type="catalytic activity">
    <reaction evidence="1 7">
        <text>an S-(2-hydroxyacyl)glutathione + H2O = a 2-hydroxy carboxylate + glutathione + H(+)</text>
        <dbReference type="Rhea" id="RHEA:21864"/>
        <dbReference type="ChEBI" id="CHEBI:15377"/>
        <dbReference type="ChEBI" id="CHEBI:15378"/>
        <dbReference type="ChEBI" id="CHEBI:57925"/>
        <dbReference type="ChEBI" id="CHEBI:58896"/>
        <dbReference type="ChEBI" id="CHEBI:71261"/>
        <dbReference type="EC" id="3.1.2.6"/>
    </reaction>
</comment>
<dbReference type="RefSeq" id="WP_233054479.1">
    <property type="nucleotide sequence ID" value="NZ_JAIMJA010000024.1"/>
</dbReference>
<feature type="binding site" evidence="7">
    <location>
        <position position="55"/>
    </location>
    <ligand>
        <name>Zn(2+)</name>
        <dbReference type="ChEBI" id="CHEBI:29105"/>
        <label>1</label>
    </ligand>
</feature>
<proteinExistence type="inferred from homology"/>
<dbReference type="HAMAP" id="MF_01374">
    <property type="entry name" value="Glyoxalase_2"/>
    <property type="match status" value="1"/>
</dbReference>
<organism evidence="9 10">
    <name type="scientific">Motilimonas cestriensis</name>
    <dbReference type="NCBI Taxonomy" id="2742685"/>
    <lineage>
        <taxon>Bacteria</taxon>
        <taxon>Pseudomonadati</taxon>
        <taxon>Pseudomonadota</taxon>
        <taxon>Gammaproteobacteria</taxon>
        <taxon>Alteromonadales</taxon>
        <taxon>Alteromonadales genera incertae sedis</taxon>
        <taxon>Motilimonas</taxon>
    </lineage>
</organism>
<feature type="binding site" evidence="7">
    <location>
        <position position="186"/>
    </location>
    <ligand>
        <name>Zn(2+)</name>
        <dbReference type="ChEBI" id="CHEBI:29105"/>
        <label>2</label>
    </ligand>
</feature>
<evidence type="ECO:0000256" key="1">
    <source>
        <dbReference type="ARBA" id="ARBA00001623"/>
    </source>
</evidence>